<proteinExistence type="predicted"/>
<protein>
    <recommendedName>
        <fullName evidence="4">DUF3306 domain-containing protein</fullName>
    </recommendedName>
</protein>
<feature type="region of interest" description="Disordered" evidence="1">
    <location>
        <begin position="1"/>
        <end position="34"/>
    </location>
</feature>
<sequence length="229" mass="24048">MSTEDGNFFSRWSRRKVQVRSGEPLSPEPAAPRPAAAVTPVAVVAPPAVQAPVPAEKPEEAPPALTLDDVARLTPESDFSSFVARGVSPEVRNAAVKKLFADPHFNVMDGLDIYIDDYSKPSPLSVADMAKMVGAQFLKLVEDPNDKQAPVAASLPGQTHHQPAEDSAETDTPAGEPADHPEDAPTEAPPLLASATDPSEPNNSQDDHADLQLQPDHAPGPQGPGRGAG</sequence>
<feature type="region of interest" description="Disordered" evidence="1">
    <location>
        <begin position="148"/>
        <end position="229"/>
    </location>
</feature>
<dbReference type="Pfam" id="PF11748">
    <property type="entry name" value="DUF3306"/>
    <property type="match status" value="1"/>
</dbReference>
<accession>A0ABU1WMN4</accession>
<dbReference type="RefSeq" id="WP_310316211.1">
    <property type="nucleotide sequence ID" value="NZ_JAVDWU010000004.1"/>
</dbReference>
<evidence type="ECO:0000256" key="1">
    <source>
        <dbReference type="SAM" id="MobiDB-lite"/>
    </source>
</evidence>
<dbReference type="InterPro" id="IPR021735">
    <property type="entry name" value="DUF3306"/>
</dbReference>
<evidence type="ECO:0008006" key="4">
    <source>
        <dbReference type="Google" id="ProtNLM"/>
    </source>
</evidence>
<reference evidence="2 3" key="1">
    <citation type="submission" date="2023-07" db="EMBL/GenBank/DDBJ databases">
        <title>Sorghum-associated microbial communities from plants grown in Nebraska, USA.</title>
        <authorList>
            <person name="Schachtman D."/>
        </authorList>
    </citation>
    <scope>NUCLEOTIDE SEQUENCE [LARGE SCALE GENOMIC DNA]</scope>
    <source>
        <strain evidence="2 3">4249</strain>
    </source>
</reference>
<gene>
    <name evidence="2" type="ORF">J2W49_002519</name>
</gene>
<comment type="caution">
    <text evidence="2">The sequence shown here is derived from an EMBL/GenBank/DDBJ whole genome shotgun (WGS) entry which is preliminary data.</text>
</comment>
<keyword evidence="3" id="KW-1185">Reference proteome</keyword>
<organism evidence="2 3">
    <name type="scientific">Hydrogenophaga palleronii</name>
    <dbReference type="NCBI Taxonomy" id="65655"/>
    <lineage>
        <taxon>Bacteria</taxon>
        <taxon>Pseudomonadati</taxon>
        <taxon>Pseudomonadota</taxon>
        <taxon>Betaproteobacteria</taxon>
        <taxon>Burkholderiales</taxon>
        <taxon>Comamonadaceae</taxon>
        <taxon>Hydrogenophaga</taxon>
    </lineage>
</organism>
<evidence type="ECO:0000313" key="3">
    <source>
        <dbReference type="Proteomes" id="UP001265700"/>
    </source>
</evidence>
<dbReference type="Proteomes" id="UP001265700">
    <property type="component" value="Unassembled WGS sequence"/>
</dbReference>
<dbReference type="EMBL" id="JAVDWU010000004">
    <property type="protein sequence ID" value="MDR7150561.1"/>
    <property type="molecule type" value="Genomic_DNA"/>
</dbReference>
<evidence type="ECO:0000313" key="2">
    <source>
        <dbReference type="EMBL" id="MDR7150561.1"/>
    </source>
</evidence>
<name>A0ABU1WMN4_9BURK</name>